<proteinExistence type="predicted"/>
<evidence type="ECO:0000256" key="3">
    <source>
        <dbReference type="ARBA" id="ARBA00023163"/>
    </source>
</evidence>
<reference evidence="6 7" key="1">
    <citation type="submission" date="2018-03" db="EMBL/GenBank/DDBJ databases">
        <title>Genomic Encyclopedia of Archaeal and Bacterial Type Strains, Phase II (KMG-II): from individual species to whole genera.</title>
        <authorList>
            <person name="Goeker M."/>
        </authorList>
    </citation>
    <scope>NUCLEOTIDE SEQUENCE [LARGE SCALE GENOMIC DNA]</scope>
    <source>
        <strain evidence="6 7">DSM 25328</strain>
    </source>
</reference>
<evidence type="ECO:0000259" key="4">
    <source>
        <dbReference type="PROSITE" id="PS51071"/>
    </source>
</evidence>
<dbReference type="GO" id="GO:0003700">
    <property type="term" value="F:DNA-binding transcription factor activity"/>
    <property type="evidence" value="ECO:0007669"/>
    <property type="project" value="InterPro"/>
</dbReference>
<dbReference type="CDD" id="cd05013">
    <property type="entry name" value="SIS_RpiR"/>
    <property type="match status" value="1"/>
</dbReference>
<keyword evidence="1" id="KW-0805">Transcription regulation</keyword>
<gene>
    <name evidence="6" type="ORF">CLV89_11347</name>
</gene>
<evidence type="ECO:0000259" key="5">
    <source>
        <dbReference type="PROSITE" id="PS51464"/>
    </source>
</evidence>
<dbReference type="InterPro" id="IPR001347">
    <property type="entry name" value="SIS_dom"/>
</dbReference>
<dbReference type="GO" id="GO:0003677">
    <property type="term" value="F:DNA binding"/>
    <property type="evidence" value="ECO:0007669"/>
    <property type="project" value="UniProtKB-KW"/>
</dbReference>
<dbReference type="AlphaFoldDB" id="A0A2T1AAX1"/>
<dbReference type="InterPro" id="IPR000281">
    <property type="entry name" value="HTH_RpiR"/>
</dbReference>
<dbReference type="PANTHER" id="PTHR30514">
    <property type="entry name" value="GLUCOKINASE"/>
    <property type="match status" value="1"/>
</dbReference>
<dbReference type="OrthoDB" id="8582409at2"/>
<dbReference type="Pfam" id="PF01380">
    <property type="entry name" value="SIS"/>
    <property type="match status" value="1"/>
</dbReference>
<dbReference type="InterPro" id="IPR047640">
    <property type="entry name" value="RpiR-like"/>
</dbReference>
<dbReference type="SUPFAM" id="SSF53697">
    <property type="entry name" value="SIS domain"/>
    <property type="match status" value="1"/>
</dbReference>
<dbReference type="Gene3D" id="3.40.50.10490">
    <property type="entry name" value="Glucose-6-phosphate isomerase like protein, domain 1"/>
    <property type="match status" value="1"/>
</dbReference>
<evidence type="ECO:0000256" key="1">
    <source>
        <dbReference type="ARBA" id="ARBA00023015"/>
    </source>
</evidence>
<dbReference type="Pfam" id="PF01418">
    <property type="entry name" value="HTH_6"/>
    <property type="match status" value="1"/>
</dbReference>
<dbReference type="Gene3D" id="1.10.10.10">
    <property type="entry name" value="Winged helix-like DNA-binding domain superfamily/Winged helix DNA-binding domain"/>
    <property type="match status" value="1"/>
</dbReference>
<dbReference type="Proteomes" id="UP000237718">
    <property type="component" value="Unassembled WGS sequence"/>
</dbReference>
<dbReference type="SUPFAM" id="SSF46689">
    <property type="entry name" value="Homeodomain-like"/>
    <property type="match status" value="1"/>
</dbReference>
<keyword evidence="2" id="KW-0238">DNA-binding</keyword>
<feature type="domain" description="SIS" evidence="5">
    <location>
        <begin position="134"/>
        <end position="274"/>
    </location>
</feature>
<dbReference type="PROSITE" id="PS51071">
    <property type="entry name" value="HTH_RPIR"/>
    <property type="match status" value="1"/>
</dbReference>
<evidence type="ECO:0000313" key="6">
    <source>
        <dbReference type="EMBL" id="PRZ45750.1"/>
    </source>
</evidence>
<dbReference type="PROSITE" id="PS51464">
    <property type="entry name" value="SIS"/>
    <property type="match status" value="1"/>
</dbReference>
<dbReference type="GO" id="GO:1901135">
    <property type="term" value="P:carbohydrate derivative metabolic process"/>
    <property type="evidence" value="ECO:0007669"/>
    <property type="project" value="InterPro"/>
</dbReference>
<dbReference type="EMBL" id="PVUF01000013">
    <property type="protein sequence ID" value="PRZ45750.1"/>
    <property type="molecule type" value="Genomic_DNA"/>
</dbReference>
<dbReference type="InterPro" id="IPR046348">
    <property type="entry name" value="SIS_dom_sf"/>
</dbReference>
<sequence length="301" mass="31468">MPTVESSPAQGAVDLISNLRQLHGQFAAREQKVADFVAAHLEDISSMTIAELAGACGVSTPTVVRFCRTMGCDGFRDFKLRLAQNLAVSLQYLAPSQRDAQEGSVNAVDQVLGALYATVNVMRQQLDPERLDAAVQAVATAGQIVVAGVGGGSTMVAQEAASRLFRLGIPAVAVSDSYLLQMRAATLGKGDVLLLVSTSGEAGEIVSAAGVAGGYGATVIAITRPDSRLAQEATIVIEADLPEDPDILKPTASRYAHLVIVDALAMSVAQLRSEATTENLRRIRASLTAYHGRTGPQPLGD</sequence>
<protein>
    <submittedName>
        <fullName evidence="6">RpiR family transcriptional regulator</fullName>
    </submittedName>
</protein>
<dbReference type="InterPro" id="IPR009057">
    <property type="entry name" value="Homeodomain-like_sf"/>
</dbReference>
<dbReference type="PANTHER" id="PTHR30514:SF1">
    <property type="entry name" value="HTH-TYPE TRANSCRIPTIONAL REGULATOR HEXR-RELATED"/>
    <property type="match status" value="1"/>
</dbReference>
<feature type="domain" description="HTH rpiR-type" evidence="4">
    <location>
        <begin position="13"/>
        <end position="89"/>
    </location>
</feature>
<accession>A0A2T1AAX1</accession>
<dbReference type="RefSeq" id="WP_106164909.1">
    <property type="nucleotide sequence ID" value="NZ_PVUF01000013.1"/>
</dbReference>
<evidence type="ECO:0000256" key="2">
    <source>
        <dbReference type="ARBA" id="ARBA00023125"/>
    </source>
</evidence>
<dbReference type="InterPro" id="IPR036388">
    <property type="entry name" value="WH-like_DNA-bd_sf"/>
</dbReference>
<keyword evidence="3" id="KW-0804">Transcription</keyword>
<evidence type="ECO:0000313" key="7">
    <source>
        <dbReference type="Proteomes" id="UP000237718"/>
    </source>
</evidence>
<dbReference type="InterPro" id="IPR035472">
    <property type="entry name" value="RpiR-like_SIS"/>
</dbReference>
<comment type="caution">
    <text evidence="6">The sequence shown here is derived from an EMBL/GenBank/DDBJ whole genome shotgun (WGS) entry which is preliminary data.</text>
</comment>
<organism evidence="6 7">
    <name type="scientific">Tritonibacter scottomollicae</name>
    <name type="common">Epibacterium scottomollicae</name>
    <dbReference type="NCBI Taxonomy" id="483013"/>
    <lineage>
        <taxon>Bacteria</taxon>
        <taxon>Pseudomonadati</taxon>
        <taxon>Pseudomonadota</taxon>
        <taxon>Alphaproteobacteria</taxon>
        <taxon>Rhodobacterales</taxon>
        <taxon>Paracoccaceae</taxon>
        <taxon>Tritonibacter</taxon>
    </lineage>
</organism>
<dbReference type="GO" id="GO:0097367">
    <property type="term" value="F:carbohydrate derivative binding"/>
    <property type="evidence" value="ECO:0007669"/>
    <property type="project" value="InterPro"/>
</dbReference>
<name>A0A2T1AAX1_TRISK</name>